<dbReference type="AlphaFoldDB" id="A0A517LHN5"/>
<evidence type="ECO:0000313" key="2">
    <source>
        <dbReference type="EMBL" id="QDS75148.1"/>
    </source>
</evidence>
<feature type="transmembrane region" description="Helical" evidence="1">
    <location>
        <begin position="151"/>
        <end position="171"/>
    </location>
</feature>
<keyword evidence="1" id="KW-1133">Transmembrane helix</keyword>
<proteinExistence type="predicted"/>
<evidence type="ECO:0000313" key="3">
    <source>
        <dbReference type="Proteomes" id="UP000316270"/>
    </source>
</evidence>
<feature type="transmembrane region" description="Helical" evidence="1">
    <location>
        <begin position="108"/>
        <end position="131"/>
    </location>
</feature>
<accession>A0A517LHN5</accession>
<name>A0A517LHN5_9PEZI</name>
<sequence length="263" mass="28702">MILRANCRGVFKCVVNEIDSSQQTILSAGSAILGFIPTVLLLLGNTNEEIIRIHARYPFLAFCLSFTNVNKGNDRLEFGSLLNAPVLNGAFSLGPYGVLKTAQPDCSLFRLSSVPMVIAHVLAAGGAAGVITQTYVLGRRAVLSWSCWTDFYPLIWVCGSLVHHILAILFLRLSLRCRTGHAPTQLNMTEKQLEITVAHPQFAFWSKAFVDLTGSVNYLLGTVILSSLTLVSGNNAIKVMVVYGMIAAATRLVATWTLVRMDR</sequence>
<keyword evidence="3" id="KW-1185">Reference proteome</keyword>
<gene>
    <name evidence="2" type="ORF">FKW77_007918</name>
</gene>
<feature type="transmembrane region" description="Helical" evidence="1">
    <location>
        <begin position="216"/>
        <end position="234"/>
    </location>
</feature>
<reference evidence="2 3" key="1">
    <citation type="submission" date="2019-07" db="EMBL/GenBank/DDBJ databases">
        <title>Finished genome of Venturia effusa.</title>
        <authorList>
            <person name="Young C.A."/>
            <person name="Cox M.P."/>
            <person name="Ganley A.R.D."/>
            <person name="David W.J."/>
        </authorList>
    </citation>
    <scope>NUCLEOTIDE SEQUENCE [LARGE SCALE GENOMIC DNA]</scope>
    <source>
        <strain evidence="3">albino</strain>
    </source>
</reference>
<feature type="transmembrane region" description="Helical" evidence="1">
    <location>
        <begin position="240"/>
        <end position="259"/>
    </location>
</feature>
<organism evidence="2 3">
    <name type="scientific">Venturia effusa</name>
    <dbReference type="NCBI Taxonomy" id="50376"/>
    <lineage>
        <taxon>Eukaryota</taxon>
        <taxon>Fungi</taxon>
        <taxon>Dikarya</taxon>
        <taxon>Ascomycota</taxon>
        <taxon>Pezizomycotina</taxon>
        <taxon>Dothideomycetes</taxon>
        <taxon>Pleosporomycetidae</taxon>
        <taxon>Venturiales</taxon>
        <taxon>Venturiaceae</taxon>
        <taxon>Venturia</taxon>
    </lineage>
</organism>
<dbReference type="EMBL" id="CP042196">
    <property type="protein sequence ID" value="QDS75148.1"/>
    <property type="molecule type" value="Genomic_DNA"/>
</dbReference>
<protein>
    <submittedName>
        <fullName evidence="2">Uncharacterized protein</fullName>
    </submittedName>
</protein>
<evidence type="ECO:0000256" key="1">
    <source>
        <dbReference type="SAM" id="Phobius"/>
    </source>
</evidence>
<dbReference type="OrthoDB" id="3009728at2759"/>
<dbReference type="Proteomes" id="UP000316270">
    <property type="component" value="Chromosome 12"/>
</dbReference>
<keyword evidence="1" id="KW-0812">Transmembrane</keyword>
<keyword evidence="1" id="KW-0472">Membrane</keyword>